<sequence>SSSDLLAAIYSSNLDLTTNIQNENNDSFTLVFSKRKLKNQPKATKSQENDNRLKNSYGTRRKPY</sequence>
<organism evidence="1 2">
    <name type="scientific">Cetraspora pellucida</name>
    <dbReference type="NCBI Taxonomy" id="1433469"/>
    <lineage>
        <taxon>Eukaryota</taxon>
        <taxon>Fungi</taxon>
        <taxon>Fungi incertae sedis</taxon>
        <taxon>Mucoromycota</taxon>
        <taxon>Glomeromycotina</taxon>
        <taxon>Glomeromycetes</taxon>
        <taxon>Diversisporales</taxon>
        <taxon>Gigasporaceae</taxon>
        <taxon>Cetraspora</taxon>
    </lineage>
</organism>
<evidence type="ECO:0000313" key="2">
    <source>
        <dbReference type="Proteomes" id="UP000789366"/>
    </source>
</evidence>
<reference evidence="1" key="1">
    <citation type="submission" date="2021-06" db="EMBL/GenBank/DDBJ databases">
        <authorList>
            <person name="Kallberg Y."/>
            <person name="Tangrot J."/>
            <person name="Rosling A."/>
        </authorList>
    </citation>
    <scope>NUCLEOTIDE SEQUENCE</scope>
    <source>
        <strain evidence="1">28 12/20/2015</strain>
    </source>
</reference>
<feature type="non-terminal residue" evidence="1">
    <location>
        <position position="1"/>
    </location>
</feature>
<gene>
    <name evidence="1" type="ORF">SPELUC_LOCUS11483</name>
</gene>
<keyword evidence="2" id="KW-1185">Reference proteome</keyword>
<dbReference type="Proteomes" id="UP000789366">
    <property type="component" value="Unassembled WGS sequence"/>
</dbReference>
<dbReference type="EMBL" id="CAJVPW010024508">
    <property type="protein sequence ID" value="CAG8705203.1"/>
    <property type="molecule type" value="Genomic_DNA"/>
</dbReference>
<protein>
    <submittedName>
        <fullName evidence="1">3157_t:CDS:1</fullName>
    </submittedName>
</protein>
<comment type="caution">
    <text evidence="1">The sequence shown here is derived from an EMBL/GenBank/DDBJ whole genome shotgun (WGS) entry which is preliminary data.</text>
</comment>
<accession>A0ACA9PDH5</accession>
<proteinExistence type="predicted"/>
<evidence type="ECO:0000313" key="1">
    <source>
        <dbReference type="EMBL" id="CAG8705203.1"/>
    </source>
</evidence>
<name>A0ACA9PDH5_9GLOM</name>